<keyword evidence="2" id="KW-1185">Reference proteome</keyword>
<reference evidence="1 2" key="1">
    <citation type="journal article" date="2012" name="Proc. Natl. Acad. Sci. U.S.A.">
        <title>Comparative genomics of Ceriporiopsis subvermispora and Phanerochaete chrysosporium provide insight into selective ligninolysis.</title>
        <authorList>
            <person name="Fernandez-Fueyo E."/>
            <person name="Ruiz-Duenas F.J."/>
            <person name="Ferreira P."/>
            <person name="Floudas D."/>
            <person name="Hibbett D.S."/>
            <person name="Canessa P."/>
            <person name="Larrondo L.F."/>
            <person name="James T.Y."/>
            <person name="Seelenfreund D."/>
            <person name="Lobos S."/>
            <person name="Polanco R."/>
            <person name="Tello M."/>
            <person name="Honda Y."/>
            <person name="Watanabe T."/>
            <person name="Watanabe T."/>
            <person name="Ryu J.S."/>
            <person name="Kubicek C.P."/>
            <person name="Schmoll M."/>
            <person name="Gaskell J."/>
            <person name="Hammel K.E."/>
            <person name="St John F.J."/>
            <person name="Vanden Wymelenberg A."/>
            <person name="Sabat G."/>
            <person name="Splinter BonDurant S."/>
            <person name="Syed K."/>
            <person name="Yadav J.S."/>
            <person name="Doddapaneni H."/>
            <person name="Subramanian V."/>
            <person name="Lavin J.L."/>
            <person name="Oguiza J.A."/>
            <person name="Perez G."/>
            <person name="Pisabarro A.G."/>
            <person name="Ramirez L."/>
            <person name="Santoyo F."/>
            <person name="Master E."/>
            <person name="Coutinho P.M."/>
            <person name="Henrissat B."/>
            <person name="Lombard V."/>
            <person name="Magnuson J.K."/>
            <person name="Kuees U."/>
            <person name="Hori C."/>
            <person name="Igarashi K."/>
            <person name="Samejima M."/>
            <person name="Held B.W."/>
            <person name="Barry K.W."/>
            <person name="LaButti K.M."/>
            <person name="Lapidus A."/>
            <person name="Lindquist E.A."/>
            <person name="Lucas S.M."/>
            <person name="Riley R."/>
            <person name="Salamov A.A."/>
            <person name="Hoffmeister D."/>
            <person name="Schwenk D."/>
            <person name="Hadar Y."/>
            <person name="Yarden O."/>
            <person name="de Vries R.P."/>
            <person name="Wiebenga A."/>
            <person name="Stenlid J."/>
            <person name="Eastwood D."/>
            <person name="Grigoriev I.V."/>
            <person name="Berka R.M."/>
            <person name="Blanchette R.A."/>
            <person name="Kersten P."/>
            <person name="Martinez A.T."/>
            <person name="Vicuna R."/>
            <person name="Cullen D."/>
        </authorList>
    </citation>
    <scope>NUCLEOTIDE SEQUENCE [LARGE SCALE GENOMIC DNA]</scope>
    <source>
        <strain evidence="1 2">B</strain>
    </source>
</reference>
<accession>M2P6N7</accession>
<name>M2P6N7_CERS8</name>
<proteinExistence type="predicted"/>
<protein>
    <submittedName>
        <fullName evidence="1">Uncharacterized protein</fullName>
    </submittedName>
</protein>
<dbReference type="SUPFAM" id="SSF51556">
    <property type="entry name" value="Metallo-dependent hydrolases"/>
    <property type="match status" value="1"/>
</dbReference>
<dbReference type="STRING" id="914234.M2P6N7"/>
<dbReference type="HOGENOM" id="CLU_2270071_0_0_1"/>
<dbReference type="OrthoDB" id="3259000at2759"/>
<evidence type="ECO:0000313" key="1">
    <source>
        <dbReference type="EMBL" id="EMD30949.1"/>
    </source>
</evidence>
<gene>
    <name evidence="1" type="ORF">CERSUDRAFT_60693</name>
</gene>
<evidence type="ECO:0000313" key="2">
    <source>
        <dbReference type="Proteomes" id="UP000016930"/>
    </source>
</evidence>
<dbReference type="EMBL" id="KB445828">
    <property type="protein sequence ID" value="EMD30949.1"/>
    <property type="molecule type" value="Genomic_DNA"/>
</dbReference>
<dbReference type="Gene3D" id="3.20.20.140">
    <property type="entry name" value="Metal-dependent hydrolases"/>
    <property type="match status" value="1"/>
</dbReference>
<dbReference type="InterPro" id="IPR032466">
    <property type="entry name" value="Metal_Hydrolase"/>
</dbReference>
<organism evidence="1 2">
    <name type="scientific">Ceriporiopsis subvermispora (strain B)</name>
    <name type="common">White-rot fungus</name>
    <name type="synonym">Gelatoporia subvermispora</name>
    <dbReference type="NCBI Taxonomy" id="914234"/>
    <lineage>
        <taxon>Eukaryota</taxon>
        <taxon>Fungi</taxon>
        <taxon>Dikarya</taxon>
        <taxon>Basidiomycota</taxon>
        <taxon>Agaricomycotina</taxon>
        <taxon>Agaricomycetes</taxon>
        <taxon>Polyporales</taxon>
        <taxon>Gelatoporiaceae</taxon>
        <taxon>Gelatoporia</taxon>
    </lineage>
</organism>
<feature type="non-terminal residue" evidence="1">
    <location>
        <position position="103"/>
    </location>
</feature>
<dbReference type="Proteomes" id="UP000016930">
    <property type="component" value="Unassembled WGS sequence"/>
</dbReference>
<dbReference type="AlphaFoldDB" id="M2P6N7"/>
<sequence>MCVCRQCQGSGRRVGDRSEIPLRPFHFNDVDSQIAVVASHFASWPTDKSIVANARGADLAPVLLLAGLHNRSLHITNVMTKDGILLISLSKAKQLKVACDVSV</sequence>